<dbReference type="GO" id="GO:0005634">
    <property type="term" value="C:nucleus"/>
    <property type="evidence" value="ECO:0007669"/>
    <property type="project" value="UniProtKB-SubCell"/>
</dbReference>
<evidence type="ECO:0000313" key="4">
    <source>
        <dbReference type="EMBL" id="KAH7130868.1"/>
    </source>
</evidence>
<gene>
    <name evidence="4" type="ORF">EDB81DRAFT_129022</name>
</gene>
<dbReference type="PANTHER" id="PTHR37534">
    <property type="entry name" value="TRANSCRIPTIONAL ACTIVATOR PROTEIN UGA3"/>
    <property type="match status" value="1"/>
</dbReference>
<keyword evidence="2" id="KW-0539">Nucleus</keyword>
<evidence type="ECO:0000256" key="2">
    <source>
        <dbReference type="ARBA" id="ARBA00023242"/>
    </source>
</evidence>
<comment type="subcellular location">
    <subcellularLocation>
        <location evidence="1">Nucleus</location>
    </subcellularLocation>
</comment>
<dbReference type="InterPro" id="IPR021858">
    <property type="entry name" value="Fun_TF"/>
</dbReference>
<organism evidence="4 5">
    <name type="scientific">Dactylonectria macrodidyma</name>
    <dbReference type="NCBI Taxonomy" id="307937"/>
    <lineage>
        <taxon>Eukaryota</taxon>
        <taxon>Fungi</taxon>
        <taxon>Dikarya</taxon>
        <taxon>Ascomycota</taxon>
        <taxon>Pezizomycotina</taxon>
        <taxon>Sordariomycetes</taxon>
        <taxon>Hypocreomycetidae</taxon>
        <taxon>Hypocreales</taxon>
        <taxon>Nectriaceae</taxon>
        <taxon>Dactylonectria</taxon>
    </lineage>
</organism>
<dbReference type="OrthoDB" id="3597252at2759"/>
<dbReference type="Proteomes" id="UP000738349">
    <property type="component" value="Unassembled WGS sequence"/>
</dbReference>
<reference evidence="4" key="1">
    <citation type="journal article" date="2021" name="Nat. Commun.">
        <title>Genetic determinants of endophytism in the Arabidopsis root mycobiome.</title>
        <authorList>
            <person name="Mesny F."/>
            <person name="Miyauchi S."/>
            <person name="Thiergart T."/>
            <person name="Pickel B."/>
            <person name="Atanasova L."/>
            <person name="Karlsson M."/>
            <person name="Huettel B."/>
            <person name="Barry K.W."/>
            <person name="Haridas S."/>
            <person name="Chen C."/>
            <person name="Bauer D."/>
            <person name="Andreopoulos W."/>
            <person name="Pangilinan J."/>
            <person name="LaButti K."/>
            <person name="Riley R."/>
            <person name="Lipzen A."/>
            <person name="Clum A."/>
            <person name="Drula E."/>
            <person name="Henrissat B."/>
            <person name="Kohler A."/>
            <person name="Grigoriev I.V."/>
            <person name="Martin F.M."/>
            <person name="Hacquard S."/>
        </authorList>
    </citation>
    <scope>NUCLEOTIDE SEQUENCE</scope>
    <source>
        <strain evidence="4">MPI-CAGE-AT-0147</strain>
    </source>
</reference>
<evidence type="ECO:0000256" key="1">
    <source>
        <dbReference type="ARBA" id="ARBA00004123"/>
    </source>
</evidence>
<name>A0A9P9E4Q3_9HYPO</name>
<sequence>MPTMELLGEVYPQYTVYGPASLPSPSLHPGDQGFLAFKAPLQAFTAPYLTPIAIPSAKRRQTSDLSYGSHTKKPKISQASPQTNSVDLSSISILPKMDAQTDSSDSATISENHPQADTQPASVLELKSLAESVASAFEYSNNLVVFEEKKFPVPMGGDINSFLKFKRAEPNSGGKAHILTYPQRAMPASWNAAVQKRPDRTLLAFYWFAFCTGRSLIPSTNPWIDFVLFHSSKGIRCAILCLAAVHLHDHVPDKQDRGRVIRNNGFGYRAIQLHKRAVAYLRKLLDCEEDESSSEIISLLIILSTIDTLRIEYRNETPSEPTWYQGFRLAEKYLDKRAENLRFWEEECWDKKIPKSLRDTLPIGFGEFQSMRHQNSQSTSPHGSQPTNPMEIQPTSSQHSQLTSLHICQTVLVARGIIFAQILTKLPQSENFVPMQESRRFSWLLQASSESVWTIHGGCGVSPKLLHIMSQINYCAARLNQDEQSVVVPITARKILQLLYELRPTGLAEPIIDPATKMIERTAYAWLLTAIIYLRCRVQRYPPSHRYVRKLLEELAICIQAVPASGPHFTANAPILPVFLLGLLSTKHKDVAQGWFEKVLQVPVRSTVPPIYKVLKRTWEWKCIWPSAEKVPDLIREREPWWEKLVDRLLVEAGGMLIFT</sequence>
<feature type="region of interest" description="Disordered" evidence="3">
    <location>
        <begin position="60"/>
        <end position="84"/>
    </location>
</feature>
<dbReference type="Pfam" id="PF11951">
    <property type="entry name" value="Fungal_trans_2"/>
    <property type="match status" value="1"/>
</dbReference>
<evidence type="ECO:0000313" key="5">
    <source>
        <dbReference type="Proteomes" id="UP000738349"/>
    </source>
</evidence>
<accession>A0A9P9E4Q3</accession>
<comment type="caution">
    <text evidence="4">The sequence shown here is derived from an EMBL/GenBank/DDBJ whole genome shotgun (WGS) entry which is preliminary data.</text>
</comment>
<dbReference type="EMBL" id="JAGMUV010000017">
    <property type="protein sequence ID" value="KAH7130868.1"/>
    <property type="molecule type" value="Genomic_DNA"/>
</dbReference>
<feature type="region of interest" description="Disordered" evidence="3">
    <location>
        <begin position="372"/>
        <end position="396"/>
    </location>
</feature>
<protein>
    <submittedName>
        <fullName evidence="4">Fungal-specific transcription factor domain-containing protein</fullName>
    </submittedName>
</protein>
<keyword evidence="5" id="KW-1185">Reference proteome</keyword>
<proteinExistence type="predicted"/>
<dbReference type="PANTHER" id="PTHR37534:SF46">
    <property type="entry name" value="ZN(II)2CYS6 TRANSCRIPTION FACTOR (EUROFUNG)"/>
    <property type="match status" value="1"/>
</dbReference>
<dbReference type="AlphaFoldDB" id="A0A9P9E4Q3"/>
<evidence type="ECO:0000256" key="3">
    <source>
        <dbReference type="SAM" id="MobiDB-lite"/>
    </source>
</evidence>